<keyword evidence="5" id="KW-0539">Nucleus</keyword>
<evidence type="ECO:0000313" key="7">
    <source>
        <dbReference type="EMBL" id="CAA0837461.1"/>
    </source>
</evidence>
<reference evidence="7" key="1">
    <citation type="submission" date="2019-12" db="EMBL/GenBank/DDBJ databases">
        <authorList>
            <person name="Scholes J."/>
        </authorList>
    </citation>
    <scope>NUCLEOTIDE SEQUENCE</scope>
</reference>
<dbReference type="SUPFAM" id="SSF47459">
    <property type="entry name" value="HLH, helix-loop-helix DNA-binding domain"/>
    <property type="match status" value="1"/>
</dbReference>
<name>A0A9N7NV68_STRHE</name>
<protein>
    <submittedName>
        <fullName evidence="7">Transcription factor bHLH130</fullName>
    </submittedName>
</protein>
<evidence type="ECO:0000256" key="1">
    <source>
        <dbReference type="ARBA" id="ARBA00004123"/>
    </source>
</evidence>
<keyword evidence="2" id="KW-0805">Transcription regulation</keyword>
<comment type="subcellular location">
    <subcellularLocation>
        <location evidence="1">Nucleus</location>
    </subcellularLocation>
</comment>
<dbReference type="GO" id="GO:0005634">
    <property type="term" value="C:nucleus"/>
    <property type="evidence" value="ECO:0007669"/>
    <property type="project" value="UniProtKB-SubCell"/>
</dbReference>
<dbReference type="GO" id="GO:0000978">
    <property type="term" value="F:RNA polymerase II cis-regulatory region sequence-specific DNA binding"/>
    <property type="evidence" value="ECO:0007669"/>
    <property type="project" value="TreeGrafter"/>
</dbReference>
<keyword evidence="3" id="KW-0238">DNA-binding</keyword>
<evidence type="ECO:0000313" key="8">
    <source>
        <dbReference type="Proteomes" id="UP001153555"/>
    </source>
</evidence>
<dbReference type="PANTHER" id="PTHR16223:SF125">
    <property type="entry name" value="OS08G0506700 PROTEIN"/>
    <property type="match status" value="1"/>
</dbReference>
<evidence type="ECO:0000256" key="5">
    <source>
        <dbReference type="ARBA" id="ARBA00023242"/>
    </source>
</evidence>
<dbReference type="OrthoDB" id="2019494at2759"/>
<dbReference type="PROSITE" id="PS50888">
    <property type="entry name" value="BHLH"/>
    <property type="match status" value="1"/>
</dbReference>
<comment type="caution">
    <text evidence="7">The sequence shown here is derived from an EMBL/GenBank/DDBJ whole genome shotgun (WGS) entry which is preliminary data.</text>
</comment>
<evidence type="ECO:0000256" key="4">
    <source>
        <dbReference type="ARBA" id="ARBA00023163"/>
    </source>
</evidence>
<dbReference type="GO" id="GO:0000981">
    <property type="term" value="F:DNA-binding transcription factor activity, RNA polymerase II-specific"/>
    <property type="evidence" value="ECO:0007669"/>
    <property type="project" value="TreeGrafter"/>
</dbReference>
<organism evidence="7 8">
    <name type="scientific">Striga hermonthica</name>
    <name type="common">Purple witchweed</name>
    <name type="synonym">Buchnera hermonthica</name>
    <dbReference type="NCBI Taxonomy" id="68872"/>
    <lineage>
        <taxon>Eukaryota</taxon>
        <taxon>Viridiplantae</taxon>
        <taxon>Streptophyta</taxon>
        <taxon>Embryophyta</taxon>
        <taxon>Tracheophyta</taxon>
        <taxon>Spermatophyta</taxon>
        <taxon>Magnoliopsida</taxon>
        <taxon>eudicotyledons</taxon>
        <taxon>Gunneridae</taxon>
        <taxon>Pentapetalae</taxon>
        <taxon>asterids</taxon>
        <taxon>lamiids</taxon>
        <taxon>Lamiales</taxon>
        <taxon>Orobanchaceae</taxon>
        <taxon>Buchnereae</taxon>
        <taxon>Striga</taxon>
    </lineage>
</organism>
<sequence length="221" mass="24941">MNSSQLPPQYPRQEDGVVLTTHVGSSLVRQNSSPAGLFSQLNPQDDYFGSRLRNHANFSSSGMLSRISEVPDEPKIETSENSFSCYGSWNNDHSYYAEYFPVGIKREIDDDDDRAPSFAKTNNQTVELKNRQHILSHKLSLPKSSAAEFGVTENLLHLQDTVPCKVRAKRGCATHPRSIAERVRRTKISERMRRLQDLVPNMDKLLGLGRVNLGRRPVSCQ</sequence>
<evidence type="ECO:0000256" key="2">
    <source>
        <dbReference type="ARBA" id="ARBA00023015"/>
    </source>
</evidence>
<dbReference type="Proteomes" id="UP001153555">
    <property type="component" value="Unassembled WGS sequence"/>
</dbReference>
<dbReference type="GO" id="GO:0046983">
    <property type="term" value="F:protein dimerization activity"/>
    <property type="evidence" value="ECO:0007669"/>
    <property type="project" value="InterPro"/>
</dbReference>
<proteinExistence type="predicted"/>
<evidence type="ECO:0000259" key="6">
    <source>
        <dbReference type="PROSITE" id="PS50888"/>
    </source>
</evidence>
<dbReference type="AlphaFoldDB" id="A0A9N7NV68"/>
<dbReference type="InterPro" id="IPR011598">
    <property type="entry name" value="bHLH_dom"/>
</dbReference>
<dbReference type="PANTHER" id="PTHR16223">
    <property type="entry name" value="TRANSCRIPTION FACTOR BHLH83-RELATED"/>
    <property type="match status" value="1"/>
</dbReference>
<feature type="domain" description="BHLH" evidence="6">
    <location>
        <begin position="172"/>
        <end position="221"/>
    </location>
</feature>
<keyword evidence="8" id="KW-1185">Reference proteome</keyword>
<dbReference type="InterPro" id="IPR036638">
    <property type="entry name" value="HLH_DNA-bd_sf"/>
</dbReference>
<gene>
    <name evidence="7" type="ORF">SHERM_04426</name>
</gene>
<dbReference type="EMBL" id="CACSLK010030184">
    <property type="protein sequence ID" value="CAA0837461.1"/>
    <property type="molecule type" value="Genomic_DNA"/>
</dbReference>
<evidence type="ECO:0000256" key="3">
    <source>
        <dbReference type="ARBA" id="ARBA00023125"/>
    </source>
</evidence>
<keyword evidence="4" id="KW-0804">Transcription</keyword>
<dbReference type="InterPro" id="IPR045843">
    <property type="entry name" value="IND-like"/>
</dbReference>
<accession>A0A9N7NV68</accession>